<gene>
    <name evidence="3" type="ORF">BN9_089230</name>
</gene>
<keyword evidence="2" id="KW-0812">Transmembrane</keyword>
<reference evidence="3 4" key="1">
    <citation type="submission" date="2012-05" db="EMBL/GenBank/DDBJ databases">
        <title>Recombination and specialization in a pathogen metapopulation.</title>
        <authorList>
            <person name="Gardiner A."/>
            <person name="Kemen E."/>
            <person name="Schultz-Larsen T."/>
            <person name="MacLean D."/>
            <person name="Van Oosterhout C."/>
            <person name="Jones J.D.G."/>
        </authorList>
    </citation>
    <scope>NUCLEOTIDE SEQUENCE [LARGE SCALE GENOMIC DNA]</scope>
    <source>
        <strain evidence="3 4">Ac Nc2</strain>
    </source>
</reference>
<feature type="region of interest" description="Disordered" evidence="1">
    <location>
        <begin position="1"/>
        <end position="23"/>
    </location>
</feature>
<dbReference type="EMBL" id="CAIX01000193">
    <property type="protein sequence ID" value="CCI47880.1"/>
    <property type="molecule type" value="Genomic_DNA"/>
</dbReference>
<evidence type="ECO:0000313" key="4">
    <source>
        <dbReference type="Proteomes" id="UP000053237"/>
    </source>
</evidence>
<comment type="caution">
    <text evidence="3">The sequence shown here is derived from an EMBL/GenBank/DDBJ whole genome shotgun (WGS) entry which is preliminary data.</text>
</comment>
<organism evidence="3 4">
    <name type="scientific">Albugo candida</name>
    <dbReference type="NCBI Taxonomy" id="65357"/>
    <lineage>
        <taxon>Eukaryota</taxon>
        <taxon>Sar</taxon>
        <taxon>Stramenopiles</taxon>
        <taxon>Oomycota</taxon>
        <taxon>Peronosporomycetes</taxon>
        <taxon>Albuginales</taxon>
        <taxon>Albuginaceae</taxon>
        <taxon>Albugo</taxon>
    </lineage>
</organism>
<accession>A0A024GLY5</accession>
<name>A0A024GLY5_9STRA</name>
<keyword evidence="4" id="KW-1185">Reference proteome</keyword>
<feature type="compositionally biased region" description="Low complexity" evidence="1">
    <location>
        <begin position="1"/>
        <end position="15"/>
    </location>
</feature>
<keyword evidence="2" id="KW-1133">Transmembrane helix</keyword>
<evidence type="ECO:0000256" key="1">
    <source>
        <dbReference type="SAM" id="MobiDB-lite"/>
    </source>
</evidence>
<proteinExistence type="predicted"/>
<dbReference type="Proteomes" id="UP000053237">
    <property type="component" value="Unassembled WGS sequence"/>
</dbReference>
<dbReference type="AlphaFoldDB" id="A0A024GLY5"/>
<dbReference type="InParanoid" id="A0A024GLY5"/>
<evidence type="ECO:0000256" key="2">
    <source>
        <dbReference type="SAM" id="Phobius"/>
    </source>
</evidence>
<evidence type="ECO:0000313" key="3">
    <source>
        <dbReference type="EMBL" id="CCI47880.1"/>
    </source>
</evidence>
<keyword evidence="2" id="KW-0472">Membrane</keyword>
<protein>
    <submittedName>
        <fullName evidence="3">Uncharacterized protein</fullName>
    </submittedName>
</protein>
<feature type="transmembrane region" description="Helical" evidence="2">
    <location>
        <begin position="60"/>
        <end position="79"/>
    </location>
</feature>
<feature type="transmembrane region" description="Helical" evidence="2">
    <location>
        <begin position="85"/>
        <end position="102"/>
    </location>
</feature>
<sequence>MITKKNNNKSPTKKTGTNDKHLASGFPNVVTLNRRERKQRKIFAGGALFAKKWKKYSSTAMCFTYIFLAFLELKLILTICTHRPSRNILIFNSDLILIILVWRKSSRTTTSSYKYR</sequence>